<dbReference type="GO" id="GO:0005634">
    <property type="term" value="C:nucleus"/>
    <property type="evidence" value="ECO:0007669"/>
    <property type="project" value="TreeGrafter"/>
</dbReference>
<dbReference type="InParanoid" id="I7MIF6"/>
<feature type="compositionally biased region" description="Basic and acidic residues" evidence="1">
    <location>
        <begin position="1090"/>
        <end position="1102"/>
    </location>
</feature>
<dbReference type="GO" id="GO:0007131">
    <property type="term" value="P:reciprocal meiotic recombination"/>
    <property type="evidence" value="ECO:0007669"/>
    <property type="project" value="TreeGrafter"/>
</dbReference>
<evidence type="ECO:0000313" key="3">
    <source>
        <dbReference type="EMBL" id="EAS04348.2"/>
    </source>
</evidence>
<evidence type="ECO:0000256" key="1">
    <source>
        <dbReference type="SAM" id="MobiDB-lite"/>
    </source>
</evidence>
<sequence length="1125" mass="130698">MGKRLDRFLNFIKQIDKIDIYGQKISLKFMKESEYKTRFGGLITLVVGLLTGLWTLVSIYQLIYSSVNSIISQEYVMDAQELNSISFNPKSQNTFQVGFFNKQTQLPIDQNYFKIVSYYNQECDIINQKVEVLSFQEIQSKSVELTDCQDLIESSQEYQFLSQTKDGYFCFNKDKSFTENEVYPEIQQTVNCRNSINILVTKSKDLDDQILQNLKQNSTLSLSVPTTLVDYTDIQNPFDYTNIMKQFDTNLFFSTQSNIQQKLMIQINFQALIIEDERNYSIQQNRLMKSFAIQSISDKLINSALNPQEQSQLKNTINDSDVLFKIKISFSEQNYNKKYIRSFQSIPSILGSLGGGIKIVVLMGFLIVSPLCQIHFQKTMLNEVFNFENDQDDDDDENYQNNFNLQSLKSLDGIQTNNKNHISINNNSNISQAQNQDNPKKQQVSKGLQKINNFENQQNILQTSSPKYIQALKNVTSFIQIQNINQKQENLPTSTKSITNFKQIKNIEKPIQKQINQITNNYTHQNSMIFSKHSLQQENNNDELNFTQLSQLKGGERKNKMKEIIKGTIFINSQRQIDSQQCIDQNSPLPKFPQRLSFLSNAQSQKTIALTKKKQNDQKKAEEQIFEKYFKTTFNPLKISFIESLFYYIWPFGKFKRTKEQMSYSIDKLNYHLDSIYIIKKLLEIDKLKMLLLDENQIKLLEFLPKPTINLKKVVNQQESFQVSSNLITEDDQKKINILYQDTRNELTKATQAFQAFQSIKAKSSLTQIDRKLIDLLDPKIADYFNQDSDDNKSQIIQLNQMSLENENNQLNINYDKDTSNKIQLNYQQENTTPQSQNLIKEIYQKSKGSSGYISSPLEIYRSTAKKASMFKQPHIKRGSLHVTSQYNRQDEVEEYQKNNQIQIKYIQNDGQSDQHIPTRLTRLKSYSSEDINKMQRRSKESSVSSQQSKEGSSFYFGVKNISAQYPKSLEMQYVLDDSHLQQDVINGDMEESQQKQQQNQKISLELNNEINHSNPPGLKKIFSSSLISSCSHSIIADESIKLQSIDCQNLQMFTKQNKFCKSSNLIVSQNQKQAENQSEQINTSSEQTYFREKKNSSNEENKLVSQYEIQINLHKKVQSQENMS</sequence>
<gene>
    <name evidence="3" type="ORF">TTHERM_00300660</name>
</gene>
<proteinExistence type="predicted"/>
<feature type="region of interest" description="Disordered" evidence="1">
    <location>
        <begin position="925"/>
        <end position="947"/>
    </location>
</feature>
<name>I7MIF6_TETTS</name>
<dbReference type="EMBL" id="GG662449">
    <property type="protein sequence ID" value="EAS04348.2"/>
    <property type="molecule type" value="Genomic_DNA"/>
</dbReference>
<reference evidence="4" key="1">
    <citation type="journal article" date="2006" name="PLoS Biol.">
        <title>Macronuclear genome sequence of the ciliate Tetrahymena thermophila, a model eukaryote.</title>
        <authorList>
            <person name="Eisen J.A."/>
            <person name="Coyne R.S."/>
            <person name="Wu M."/>
            <person name="Wu D."/>
            <person name="Thiagarajan M."/>
            <person name="Wortman J.R."/>
            <person name="Badger J.H."/>
            <person name="Ren Q."/>
            <person name="Amedeo P."/>
            <person name="Jones K.M."/>
            <person name="Tallon L.J."/>
            <person name="Delcher A.L."/>
            <person name="Salzberg S.L."/>
            <person name="Silva J.C."/>
            <person name="Haas B.J."/>
            <person name="Majoros W.H."/>
            <person name="Farzad M."/>
            <person name="Carlton J.M."/>
            <person name="Smith R.K. Jr."/>
            <person name="Garg J."/>
            <person name="Pearlman R.E."/>
            <person name="Karrer K.M."/>
            <person name="Sun L."/>
            <person name="Manning G."/>
            <person name="Elde N.C."/>
            <person name="Turkewitz A.P."/>
            <person name="Asai D.J."/>
            <person name="Wilkes D.E."/>
            <person name="Wang Y."/>
            <person name="Cai H."/>
            <person name="Collins K."/>
            <person name="Stewart B.A."/>
            <person name="Lee S.R."/>
            <person name="Wilamowska K."/>
            <person name="Weinberg Z."/>
            <person name="Ruzzo W.L."/>
            <person name="Wloga D."/>
            <person name="Gaertig J."/>
            <person name="Frankel J."/>
            <person name="Tsao C.-C."/>
            <person name="Gorovsky M.A."/>
            <person name="Keeling P.J."/>
            <person name="Waller R.F."/>
            <person name="Patron N.J."/>
            <person name="Cherry J.M."/>
            <person name="Stover N.A."/>
            <person name="Krieger C.J."/>
            <person name="del Toro C."/>
            <person name="Ryder H.F."/>
            <person name="Williamson S.C."/>
            <person name="Barbeau R.A."/>
            <person name="Hamilton E.P."/>
            <person name="Orias E."/>
        </authorList>
    </citation>
    <scope>NUCLEOTIDE SEQUENCE [LARGE SCALE GENOMIC DNA]</scope>
    <source>
        <strain evidence="4">SB210</strain>
    </source>
</reference>
<dbReference type="PANTHER" id="PTHR31398:SF0">
    <property type="entry name" value="MEIOTIC NUCLEAR DIVISION PROTEIN 1 HOMOLOG"/>
    <property type="match status" value="1"/>
</dbReference>
<dbReference type="GeneID" id="7832422"/>
<evidence type="ECO:0000313" key="4">
    <source>
        <dbReference type="Proteomes" id="UP000009168"/>
    </source>
</evidence>
<dbReference type="Proteomes" id="UP000009168">
    <property type="component" value="Unassembled WGS sequence"/>
</dbReference>
<organism evidence="3 4">
    <name type="scientific">Tetrahymena thermophila (strain SB210)</name>
    <dbReference type="NCBI Taxonomy" id="312017"/>
    <lineage>
        <taxon>Eukaryota</taxon>
        <taxon>Sar</taxon>
        <taxon>Alveolata</taxon>
        <taxon>Ciliophora</taxon>
        <taxon>Intramacronucleata</taxon>
        <taxon>Oligohymenophorea</taxon>
        <taxon>Hymenostomatida</taxon>
        <taxon>Tetrahymenina</taxon>
        <taxon>Tetrahymenidae</taxon>
        <taxon>Tetrahymena</taxon>
    </lineage>
</organism>
<dbReference type="RefSeq" id="XP_001024593.2">
    <property type="nucleotide sequence ID" value="XM_001024593.2"/>
</dbReference>
<accession>I7MIF6</accession>
<keyword evidence="4" id="KW-1185">Reference proteome</keyword>
<dbReference type="PANTHER" id="PTHR31398">
    <property type="entry name" value="MEIOTIC NUCLEAR DIVISION PROTEIN 1 HOMOLOG"/>
    <property type="match status" value="1"/>
</dbReference>
<keyword evidence="2 3" id="KW-0812">Transmembrane</keyword>
<evidence type="ECO:0000256" key="2">
    <source>
        <dbReference type="SAM" id="Phobius"/>
    </source>
</evidence>
<feature type="compositionally biased region" description="Polar residues" evidence="1">
    <location>
        <begin position="1072"/>
        <end position="1089"/>
    </location>
</feature>
<keyword evidence="2" id="KW-0472">Membrane</keyword>
<protein>
    <submittedName>
        <fullName evidence="3">Transmembrane protein, putative</fullName>
    </submittedName>
</protein>
<feature type="region of interest" description="Disordered" evidence="1">
    <location>
        <begin position="418"/>
        <end position="446"/>
    </location>
</feature>
<keyword evidence="2" id="KW-1133">Transmembrane helix</keyword>
<dbReference type="KEGG" id="tet:TTHERM_00300660"/>
<feature type="compositionally biased region" description="Basic and acidic residues" evidence="1">
    <location>
        <begin position="931"/>
        <end position="941"/>
    </location>
</feature>
<dbReference type="AlphaFoldDB" id="I7MIF6"/>
<feature type="region of interest" description="Disordered" evidence="1">
    <location>
        <begin position="1072"/>
        <end position="1102"/>
    </location>
</feature>
<feature type="transmembrane region" description="Helical" evidence="2">
    <location>
        <begin position="39"/>
        <end position="63"/>
    </location>
</feature>
<feature type="compositionally biased region" description="Low complexity" evidence="1">
    <location>
        <begin position="418"/>
        <end position="437"/>
    </location>
</feature>